<keyword evidence="2" id="KW-1185">Reference proteome</keyword>
<sequence length="290" mass="32276">MYTRTGQVTKGGVVLPVYLCARGSTSLESFHQHMNRFIPGTSAIGCHVQMYLFEGLTRWNDGRAQTAAGAENAGMKCYAGQKQHTLFQLTQSLLGVTLAESYTKPLKYTGELIGMSYLYPQKGWELQKFPNDPDEPDGGEEIILEDDEASEEDRLLDVLEEGLDEGSPLGLTKPLATSTWFGWLTKGRFKKAKTYAPGTVAQPGLESMKRTRTTIQLFAVNQATLSQWYRKRIAMEERTTLMAGVVPLQAPTEAEEFLLPAKGIQGPQPVPNTSFFFRNLQPLQTREKEG</sequence>
<gene>
    <name evidence="1" type="ORF">XENORESO_014614</name>
</gene>
<dbReference type="PANTHER" id="PTHR47773:SF1">
    <property type="entry name" value="C2H2-TYPE DOMAIN-CONTAINING PROTEIN"/>
    <property type="match status" value="1"/>
</dbReference>
<accession>A0ABV0VXA7</accession>
<feature type="non-terminal residue" evidence="1">
    <location>
        <position position="290"/>
    </location>
</feature>
<organism evidence="1 2">
    <name type="scientific">Xenotaenia resolanae</name>
    <dbReference type="NCBI Taxonomy" id="208358"/>
    <lineage>
        <taxon>Eukaryota</taxon>
        <taxon>Metazoa</taxon>
        <taxon>Chordata</taxon>
        <taxon>Craniata</taxon>
        <taxon>Vertebrata</taxon>
        <taxon>Euteleostomi</taxon>
        <taxon>Actinopterygii</taxon>
        <taxon>Neopterygii</taxon>
        <taxon>Teleostei</taxon>
        <taxon>Neoteleostei</taxon>
        <taxon>Acanthomorphata</taxon>
        <taxon>Ovalentaria</taxon>
        <taxon>Atherinomorphae</taxon>
        <taxon>Cyprinodontiformes</taxon>
        <taxon>Goodeidae</taxon>
        <taxon>Xenotaenia</taxon>
    </lineage>
</organism>
<evidence type="ECO:0000313" key="1">
    <source>
        <dbReference type="EMBL" id="MEQ2261714.1"/>
    </source>
</evidence>
<evidence type="ECO:0000313" key="2">
    <source>
        <dbReference type="Proteomes" id="UP001444071"/>
    </source>
</evidence>
<dbReference type="Proteomes" id="UP001444071">
    <property type="component" value="Unassembled WGS sequence"/>
</dbReference>
<comment type="caution">
    <text evidence="1">The sequence shown here is derived from an EMBL/GenBank/DDBJ whole genome shotgun (WGS) entry which is preliminary data.</text>
</comment>
<dbReference type="PANTHER" id="PTHR47773">
    <property type="entry name" value="SI:DKEY-9I5.2-RELATED"/>
    <property type="match status" value="1"/>
</dbReference>
<protein>
    <submittedName>
        <fullName evidence="1">Uncharacterized protein</fullName>
    </submittedName>
</protein>
<dbReference type="EMBL" id="JAHRIM010014643">
    <property type="protein sequence ID" value="MEQ2261714.1"/>
    <property type="molecule type" value="Genomic_DNA"/>
</dbReference>
<proteinExistence type="predicted"/>
<reference evidence="1 2" key="1">
    <citation type="submission" date="2021-06" db="EMBL/GenBank/DDBJ databases">
        <authorList>
            <person name="Palmer J.M."/>
        </authorList>
    </citation>
    <scope>NUCLEOTIDE SEQUENCE [LARGE SCALE GENOMIC DNA]</scope>
    <source>
        <strain evidence="1 2">XR_2019</strain>
        <tissue evidence="1">Muscle</tissue>
    </source>
</reference>
<name>A0ABV0VXA7_9TELE</name>